<dbReference type="STRING" id="576137.A0A1L7WBZ4"/>
<evidence type="ECO:0000259" key="2">
    <source>
        <dbReference type="Pfam" id="PF14420"/>
    </source>
</evidence>
<dbReference type="CDD" id="cd12148">
    <property type="entry name" value="fungal_TF_MHR"/>
    <property type="match status" value="1"/>
</dbReference>
<dbReference type="PANTHER" id="PTHR47431:SF5">
    <property type="entry name" value="ZN(II)2CYS6 TRANSCRIPTION FACTOR (EUROFUNG)"/>
    <property type="match status" value="1"/>
</dbReference>
<dbReference type="Pfam" id="PF14420">
    <property type="entry name" value="Clr5"/>
    <property type="match status" value="1"/>
</dbReference>
<sequence>MMEQFTNSSSMLPPLITRNIRRPLSNEDWEAQRATFQRLYSTEDKTLQEVIEVMEKEYGFRATKKQYKTKIKRWGLEKNVKDKEMSTIVRKERKRREVDGKESEFLVRGRVVPQEKIRRYMKRTETSAHAALSQTSPAASTPSDIFYHTPTADPMSDVQFAVQYTASPTSPTYDPTLETPGTAATIVPISPAPPAWTTFAGPSPAPLLISPSHTVPPEIITPSKQPGSGGSEVVFGETRQDFTTTVQEEYNMCGFAPEMGDIMGFMFDSTFSTHNDSLDSGYKISEHVNTLSDPDLPKSYIRVYSSDEDILSAYYIYIHPYFPVLPPYELYQVTDNPNVSVGRGPDAMCTSRSAPDFEPSSPITLAISATLALIPHPDDPDPSEAESIHLRRKKAQAFALSAFTSVELESELVESVIKPGEALRSDSNPLNRNPFHPQNPLENESIIALLLLSTYEYAQRGNISKMRNRAGQALNAAMDLGLHAKGNEEGLYAEANKRVWWMTYITVCQGAILSNSAPPMLLYDPRFTTAGLTFAADMEAWTVFLQAQQAVTSATQFVIVLDATLKYESSSLDIWDRMLELDAIIEPLINAADTWTPSSTPPAALDQSELFVAQALRGISRINLNCARIKLHRYRAFFDVPVFTKKHCDLRSSAYYDAPMATQCGCSSTFHQSQAAVNISASALSIPSNHPMGCGIHPFSSDFSAKVCLKSAFNITRSFQSLPFPQPIRASNPMSFFSPMQNTKSPRTIPIFACCAMQSSYAMIILSYKIIAMGFVGDVKGENSPAVEMLAQLRDGLQMILAALKNYSIAYEALGGMRGNSQNHSEGEKRTKLTRYCPLDQIEIAVNSMNTLRVDGL</sequence>
<accession>A0A1L7WBZ4</accession>
<keyword evidence="4" id="KW-1185">Reference proteome</keyword>
<feature type="domain" description="Clr5" evidence="2">
    <location>
        <begin position="26"/>
        <end position="78"/>
    </location>
</feature>
<dbReference type="Proteomes" id="UP000184330">
    <property type="component" value="Unassembled WGS sequence"/>
</dbReference>
<dbReference type="OrthoDB" id="2123952at2759"/>
<dbReference type="PANTHER" id="PTHR47431">
    <property type="entry name" value="ZN(II)2CYS6 TRANSCRIPTION FACTOR (EUROFUNG)-RELATED"/>
    <property type="match status" value="1"/>
</dbReference>
<dbReference type="EMBL" id="FJOG01000001">
    <property type="protein sequence ID" value="CZR50274.1"/>
    <property type="molecule type" value="Genomic_DNA"/>
</dbReference>
<feature type="compositionally biased region" description="Polar residues" evidence="1">
    <location>
        <begin position="132"/>
        <end position="143"/>
    </location>
</feature>
<reference evidence="3 4" key="1">
    <citation type="submission" date="2016-03" db="EMBL/GenBank/DDBJ databases">
        <authorList>
            <person name="Ploux O."/>
        </authorList>
    </citation>
    <scope>NUCLEOTIDE SEQUENCE [LARGE SCALE GENOMIC DNA]</scope>
    <source>
        <strain evidence="3 4">UAMH 11012</strain>
    </source>
</reference>
<feature type="region of interest" description="Disordered" evidence="1">
    <location>
        <begin position="126"/>
        <end position="150"/>
    </location>
</feature>
<organism evidence="3 4">
    <name type="scientific">Phialocephala subalpina</name>
    <dbReference type="NCBI Taxonomy" id="576137"/>
    <lineage>
        <taxon>Eukaryota</taxon>
        <taxon>Fungi</taxon>
        <taxon>Dikarya</taxon>
        <taxon>Ascomycota</taxon>
        <taxon>Pezizomycotina</taxon>
        <taxon>Leotiomycetes</taxon>
        <taxon>Helotiales</taxon>
        <taxon>Mollisiaceae</taxon>
        <taxon>Phialocephala</taxon>
        <taxon>Phialocephala fortinii species complex</taxon>
    </lineage>
</organism>
<evidence type="ECO:0000313" key="4">
    <source>
        <dbReference type="Proteomes" id="UP000184330"/>
    </source>
</evidence>
<name>A0A1L7WBZ4_9HELO</name>
<gene>
    <name evidence="3" type="ORF">PAC_00146</name>
</gene>
<protein>
    <recommendedName>
        <fullName evidence="2">Clr5 domain-containing protein</fullName>
    </recommendedName>
</protein>
<dbReference type="InterPro" id="IPR025676">
    <property type="entry name" value="Clr5_dom"/>
</dbReference>
<evidence type="ECO:0000256" key="1">
    <source>
        <dbReference type="SAM" id="MobiDB-lite"/>
    </source>
</evidence>
<proteinExistence type="predicted"/>
<dbReference type="AlphaFoldDB" id="A0A1L7WBZ4"/>
<evidence type="ECO:0000313" key="3">
    <source>
        <dbReference type="EMBL" id="CZR50274.1"/>
    </source>
</evidence>